<sequence length="360" mass="37773">MSSSIPATCKAGCVVNPGPDFSVVIEEVAVPEPGPDELLLRMSTTGLCHSDISYMSTPFMSAKMIQAGVRSPGHEGVGVVVKVGSAVTDWKIGDRGGIKPVWRVCFQCETCLAGFEMHCQNLIPTGLGVPGTYQGYLTSPASYTQRIPDEVDDFTAAPLMCSGTTVYRSLYAAELKAGDWVVISGAGGGVGHFGIQLAKVMGLRVIAVDSGAAKKSLCEELGSDSFIDFQDVENVSEEVLKLTGGKSAHAILVASGSAQAYQTAIQMVRFGGKIMCIGHLKSPPGSLPSGLDPNLLIFKSAKVIGTMIGNMADAQKVLEFAAQGQLRAVYESFPIDQLPQAVAKLHAGEVAGRLVVDFNA</sequence>
<dbReference type="Gene3D" id="3.90.180.10">
    <property type="entry name" value="Medium-chain alcohol dehydrogenases, catalytic domain"/>
    <property type="match status" value="1"/>
</dbReference>
<dbReference type="PANTHER" id="PTHR42940:SF1">
    <property type="entry name" value="ENOYL REDUCTASE (ER) DOMAIN-CONTAINING PROTEIN"/>
    <property type="match status" value="1"/>
</dbReference>
<name>A0A6A6QM61_9PEZI</name>
<feature type="domain" description="Enoyl reductase (ER)" evidence="8">
    <location>
        <begin position="18"/>
        <end position="356"/>
    </location>
</feature>
<dbReference type="FunFam" id="3.40.50.720:FF:000039">
    <property type="entry name" value="Alcohol dehydrogenase AdhP"/>
    <property type="match status" value="1"/>
</dbReference>
<dbReference type="PANTHER" id="PTHR42940">
    <property type="entry name" value="ALCOHOL DEHYDROGENASE 1-RELATED"/>
    <property type="match status" value="1"/>
</dbReference>
<reference evidence="9" key="1">
    <citation type="journal article" date="2020" name="Stud. Mycol.">
        <title>101 Dothideomycetes genomes: a test case for predicting lifestyles and emergence of pathogens.</title>
        <authorList>
            <person name="Haridas S."/>
            <person name="Albert R."/>
            <person name="Binder M."/>
            <person name="Bloem J."/>
            <person name="Labutti K."/>
            <person name="Salamov A."/>
            <person name="Andreopoulos B."/>
            <person name="Baker S."/>
            <person name="Barry K."/>
            <person name="Bills G."/>
            <person name="Bluhm B."/>
            <person name="Cannon C."/>
            <person name="Castanera R."/>
            <person name="Culley D."/>
            <person name="Daum C."/>
            <person name="Ezra D."/>
            <person name="Gonzalez J."/>
            <person name="Henrissat B."/>
            <person name="Kuo A."/>
            <person name="Liang C."/>
            <person name="Lipzen A."/>
            <person name="Lutzoni F."/>
            <person name="Magnuson J."/>
            <person name="Mondo S."/>
            <person name="Nolan M."/>
            <person name="Ohm R."/>
            <person name="Pangilinan J."/>
            <person name="Park H.-J."/>
            <person name="Ramirez L."/>
            <person name="Alfaro M."/>
            <person name="Sun H."/>
            <person name="Tritt A."/>
            <person name="Yoshinaga Y."/>
            <person name="Zwiers L.-H."/>
            <person name="Turgeon B."/>
            <person name="Goodwin S."/>
            <person name="Spatafora J."/>
            <person name="Crous P."/>
            <person name="Grigoriev I."/>
        </authorList>
    </citation>
    <scope>NUCLEOTIDE SEQUENCE</scope>
    <source>
        <strain evidence="9">CBS 269.34</strain>
    </source>
</reference>
<dbReference type="PROSITE" id="PS00059">
    <property type="entry name" value="ADH_ZINC"/>
    <property type="match status" value="1"/>
</dbReference>
<organism evidence="9 10">
    <name type="scientific">Lophium mytilinum</name>
    <dbReference type="NCBI Taxonomy" id="390894"/>
    <lineage>
        <taxon>Eukaryota</taxon>
        <taxon>Fungi</taxon>
        <taxon>Dikarya</taxon>
        <taxon>Ascomycota</taxon>
        <taxon>Pezizomycotina</taxon>
        <taxon>Dothideomycetes</taxon>
        <taxon>Pleosporomycetidae</taxon>
        <taxon>Mytilinidiales</taxon>
        <taxon>Mytilinidiaceae</taxon>
        <taxon>Lophium</taxon>
    </lineage>
</organism>
<dbReference type="SUPFAM" id="SSF50129">
    <property type="entry name" value="GroES-like"/>
    <property type="match status" value="1"/>
</dbReference>
<dbReference type="Pfam" id="PF08240">
    <property type="entry name" value="ADH_N"/>
    <property type="match status" value="1"/>
</dbReference>
<evidence type="ECO:0000256" key="4">
    <source>
        <dbReference type="ARBA" id="ARBA00022833"/>
    </source>
</evidence>
<dbReference type="SMART" id="SM00829">
    <property type="entry name" value="PKS_ER"/>
    <property type="match status" value="1"/>
</dbReference>
<accession>A0A6A6QM61</accession>
<evidence type="ECO:0000256" key="5">
    <source>
        <dbReference type="ARBA" id="ARBA00023002"/>
    </source>
</evidence>
<dbReference type="CDD" id="cd08297">
    <property type="entry name" value="CAD3"/>
    <property type="match status" value="1"/>
</dbReference>
<keyword evidence="6" id="KW-0520">NAD</keyword>
<dbReference type="EMBL" id="MU004192">
    <property type="protein sequence ID" value="KAF2493598.1"/>
    <property type="molecule type" value="Genomic_DNA"/>
</dbReference>
<dbReference type="AlphaFoldDB" id="A0A6A6QM61"/>
<keyword evidence="10" id="KW-1185">Reference proteome</keyword>
<keyword evidence="4 7" id="KW-0862">Zinc</keyword>
<evidence type="ECO:0000313" key="9">
    <source>
        <dbReference type="EMBL" id="KAF2493598.1"/>
    </source>
</evidence>
<evidence type="ECO:0000256" key="2">
    <source>
        <dbReference type="ARBA" id="ARBA00008072"/>
    </source>
</evidence>
<evidence type="ECO:0000259" key="8">
    <source>
        <dbReference type="SMART" id="SM00829"/>
    </source>
</evidence>
<evidence type="ECO:0000256" key="6">
    <source>
        <dbReference type="ARBA" id="ARBA00023027"/>
    </source>
</evidence>
<gene>
    <name evidence="9" type="ORF">BU16DRAFT_592029</name>
</gene>
<protein>
    <submittedName>
        <fullName evidence="9">GroES-like protein</fullName>
    </submittedName>
</protein>
<dbReference type="SUPFAM" id="SSF51735">
    <property type="entry name" value="NAD(P)-binding Rossmann-fold domains"/>
    <property type="match status" value="1"/>
</dbReference>
<comment type="cofactor">
    <cofactor evidence="1 7">
        <name>Zn(2+)</name>
        <dbReference type="ChEBI" id="CHEBI:29105"/>
    </cofactor>
</comment>
<dbReference type="InterPro" id="IPR036291">
    <property type="entry name" value="NAD(P)-bd_dom_sf"/>
</dbReference>
<proteinExistence type="inferred from homology"/>
<dbReference type="InterPro" id="IPR002328">
    <property type="entry name" value="ADH_Zn_CS"/>
</dbReference>
<dbReference type="GO" id="GO:0005737">
    <property type="term" value="C:cytoplasm"/>
    <property type="evidence" value="ECO:0007669"/>
    <property type="project" value="TreeGrafter"/>
</dbReference>
<dbReference type="InterPro" id="IPR011032">
    <property type="entry name" value="GroES-like_sf"/>
</dbReference>
<dbReference type="Gene3D" id="3.40.50.720">
    <property type="entry name" value="NAD(P)-binding Rossmann-like Domain"/>
    <property type="match status" value="1"/>
</dbReference>
<dbReference type="OrthoDB" id="1879366at2759"/>
<dbReference type="GO" id="GO:0004022">
    <property type="term" value="F:alcohol dehydrogenase (NAD+) activity"/>
    <property type="evidence" value="ECO:0007669"/>
    <property type="project" value="TreeGrafter"/>
</dbReference>
<evidence type="ECO:0000256" key="3">
    <source>
        <dbReference type="ARBA" id="ARBA00022723"/>
    </source>
</evidence>
<dbReference type="InterPro" id="IPR020843">
    <property type="entry name" value="ER"/>
</dbReference>
<dbReference type="Proteomes" id="UP000799750">
    <property type="component" value="Unassembled WGS sequence"/>
</dbReference>
<comment type="similarity">
    <text evidence="2 7">Belongs to the zinc-containing alcohol dehydrogenase family.</text>
</comment>
<dbReference type="InterPro" id="IPR013149">
    <property type="entry name" value="ADH-like_C"/>
</dbReference>
<keyword evidence="5" id="KW-0560">Oxidoreductase</keyword>
<dbReference type="Pfam" id="PF00107">
    <property type="entry name" value="ADH_zinc_N"/>
    <property type="match status" value="1"/>
</dbReference>
<keyword evidence="3 7" id="KW-0479">Metal-binding</keyword>
<evidence type="ECO:0000313" key="10">
    <source>
        <dbReference type="Proteomes" id="UP000799750"/>
    </source>
</evidence>
<evidence type="ECO:0000256" key="1">
    <source>
        <dbReference type="ARBA" id="ARBA00001947"/>
    </source>
</evidence>
<dbReference type="GO" id="GO:0008270">
    <property type="term" value="F:zinc ion binding"/>
    <property type="evidence" value="ECO:0007669"/>
    <property type="project" value="InterPro"/>
</dbReference>
<dbReference type="InterPro" id="IPR013154">
    <property type="entry name" value="ADH-like_N"/>
</dbReference>
<evidence type="ECO:0000256" key="7">
    <source>
        <dbReference type="RuleBase" id="RU361277"/>
    </source>
</evidence>